<organism evidence="4 5">
    <name type="scientific">Paramuricea clavata</name>
    <name type="common">Red gorgonian</name>
    <name type="synonym">Violescent sea-whip</name>
    <dbReference type="NCBI Taxonomy" id="317549"/>
    <lineage>
        <taxon>Eukaryota</taxon>
        <taxon>Metazoa</taxon>
        <taxon>Cnidaria</taxon>
        <taxon>Anthozoa</taxon>
        <taxon>Octocorallia</taxon>
        <taxon>Malacalcyonacea</taxon>
        <taxon>Plexauridae</taxon>
        <taxon>Paramuricea</taxon>
    </lineage>
</organism>
<dbReference type="GO" id="GO:0017147">
    <property type="term" value="F:Wnt-protein binding"/>
    <property type="evidence" value="ECO:0007669"/>
    <property type="project" value="TreeGrafter"/>
</dbReference>
<dbReference type="InterPro" id="IPR015526">
    <property type="entry name" value="Frizzled/SFRP"/>
</dbReference>
<protein>
    <submittedName>
        <fullName evidence="4">Wnt-receptor frizzled variant 1</fullName>
    </submittedName>
</protein>
<proteinExistence type="predicted"/>
<evidence type="ECO:0000313" key="4">
    <source>
        <dbReference type="EMBL" id="CAB3989350.1"/>
    </source>
</evidence>
<gene>
    <name evidence="4" type="ORF">PACLA_8A060802</name>
</gene>
<dbReference type="SUPFAM" id="SSF63501">
    <property type="entry name" value="Frizzled cysteine-rich domain"/>
    <property type="match status" value="1"/>
</dbReference>
<dbReference type="PANTHER" id="PTHR11309">
    <property type="entry name" value="FRIZZLED"/>
    <property type="match status" value="1"/>
</dbReference>
<dbReference type="SMART" id="SM00063">
    <property type="entry name" value="FRI"/>
    <property type="match status" value="1"/>
</dbReference>
<dbReference type="GO" id="GO:0060070">
    <property type="term" value="P:canonical Wnt signaling pathway"/>
    <property type="evidence" value="ECO:0007669"/>
    <property type="project" value="TreeGrafter"/>
</dbReference>
<sequence>MNRLEGKYMVVMLTLVLVSSLALGKKRNRCEKIRIPFCKGLGYNTTIFPNNLNHDTQEEAIISASEFHILAESKCSPEIALFLCSLYAPVCTQMHKALPPCRALCKNARSGCEVLMKKFGYHWPERFACEKFPQQGLCVGRNSSTTSHAKKLKPGKRMSVHKIRQKKCAKESSEAKLCCKLGRRAAKKGYYCNLKKKEDDNSRKAIRFRKQVIRKCSMHSSCFRSCCEVYQRKRRSSKKRNTERENRKQ</sequence>
<evidence type="ECO:0000256" key="1">
    <source>
        <dbReference type="ARBA" id="ARBA00022473"/>
    </source>
</evidence>
<keyword evidence="1" id="KW-0217">Developmental protein</keyword>
<dbReference type="InterPro" id="IPR036790">
    <property type="entry name" value="Frizzled_dom_sf"/>
</dbReference>
<name>A0A7D9DMN4_PARCT</name>
<dbReference type="OrthoDB" id="5982281at2759"/>
<dbReference type="Pfam" id="PF01392">
    <property type="entry name" value="Fz"/>
    <property type="match status" value="1"/>
</dbReference>
<keyword evidence="5" id="KW-1185">Reference proteome</keyword>
<dbReference type="InterPro" id="IPR020067">
    <property type="entry name" value="Frizzled_dom"/>
</dbReference>
<evidence type="ECO:0000256" key="2">
    <source>
        <dbReference type="ARBA" id="ARBA00023157"/>
    </source>
</evidence>
<feature type="disulfide bond" evidence="3">
    <location>
        <begin position="105"/>
        <end position="129"/>
    </location>
</feature>
<feature type="disulfide bond" evidence="3">
    <location>
        <begin position="30"/>
        <end position="91"/>
    </location>
</feature>
<comment type="caution">
    <text evidence="3">Lacks conserved residue(s) required for the propagation of feature annotation.</text>
</comment>
<accession>A0A7D9DMN4</accession>
<evidence type="ECO:0000313" key="5">
    <source>
        <dbReference type="Proteomes" id="UP001152795"/>
    </source>
</evidence>
<dbReference type="AlphaFoldDB" id="A0A7D9DMN4"/>
<keyword evidence="2 3" id="KW-1015">Disulfide bond</keyword>
<dbReference type="GO" id="GO:0042813">
    <property type="term" value="F:Wnt receptor activity"/>
    <property type="evidence" value="ECO:0007669"/>
    <property type="project" value="TreeGrafter"/>
</dbReference>
<dbReference type="EMBL" id="CACRXK020001472">
    <property type="protein sequence ID" value="CAB3989350.1"/>
    <property type="molecule type" value="Genomic_DNA"/>
</dbReference>
<dbReference type="GO" id="GO:0035567">
    <property type="term" value="P:non-canonical Wnt signaling pathway"/>
    <property type="evidence" value="ECO:0007669"/>
    <property type="project" value="TreeGrafter"/>
</dbReference>
<dbReference type="Proteomes" id="UP001152795">
    <property type="component" value="Unassembled WGS sequence"/>
</dbReference>
<reference evidence="4" key="1">
    <citation type="submission" date="2020-04" db="EMBL/GenBank/DDBJ databases">
        <authorList>
            <person name="Alioto T."/>
            <person name="Alioto T."/>
            <person name="Gomez Garrido J."/>
        </authorList>
    </citation>
    <scope>NUCLEOTIDE SEQUENCE</scope>
    <source>
        <strain evidence="4">A484AB</strain>
    </source>
</reference>
<dbReference type="Gene3D" id="1.10.2000.10">
    <property type="entry name" value="Frizzled cysteine-rich domain"/>
    <property type="match status" value="1"/>
</dbReference>
<dbReference type="GO" id="GO:0005886">
    <property type="term" value="C:plasma membrane"/>
    <property type="evidence" value="ECO:0007669"/>
    <property type="project" value="TreeGrafter"/>
</dbReference>
<feature type="disulfide bond" evidence="3">
    <location>
        <begin position="38"/>
        <end position="84"/>
    </location>
</feature>
<comment type="caution">
    <text evidence="4">The sequence shown here is derived from an EMBL/GenBank/DDBJ whole genome shotgun (WGS) entry which is preliminary data.</text>
</comment>
<evidence type="ECO:0000256" key="3">
    <source>
        <dbReference type="PROSITE-ProRule" id="PRU00090"/>
    </source>
</evidence>
<dbReference type="PROSITE" id="PS50038">
    <property type="entry name" value="FZ"/>
    <property type="match status" value="1"/>
</dbReference>